<gene>
    <name evidence="1" type="ORF">SAMN05443547_0894</name>
</gene>
<dbReference type="STRING" id="416016.SAMN05443547_0894"/>
<keyword evidence="2" id="KW-1185">Reference proteome</keyword>
<reference evidence="2" key="1">
    <citation type="submission" date="2016-12" db="EMBL/GenBank/DDBJ databases">
        <authorList>
            <person name="Varghese N."/>
            <person name="Submissions S."/>
        </authorList>
    </citation>
    <scope>NUCLEOTIDE SEQUENCE [LARGE SCALE GENOMIC DNA]</scope>
    <source>
        <strain evidence="2">DSM 18830</strain>
    </source>
</reference>
<dbReference type="OrthoDB" id="1122071at2"/>
<proteinExistence type="predicted"/>
<dbReference type="AlphaFoldDB" id="A0A1M7ZUU4"/>
<evidence type="ECO:0000313" key="1">
    <source>
        <dbReference type="EMBL" id="SHO72560.1"/>
    </source>
</evidence>
<protein>
    <submittedName>
        <fullName evidence="1">Uncharacterized protein</fullName>
    </submittedName>
</protein>
<accession>A0A1M7ZUU4</accession>
<dbReference type="Proteomes" id="UP000184611">
    <property type="component" value="Unassembled WGS sequence"/>
</dbReference>
<dbReference type="EMBL" id="FRYK01000001">
    <property type="protein sequence ID" value="SHO72560.1"/>
    <property type="molecule type" value="Genomic_DNA"/>
</dbReference>
<evidence type="ECO:0000313" key="2">
    <source>
        <dbReference type="Proteomes" id="UP000184611"/>
    </source>
</evidence>
<name>A0A1M7ZUU4_9FLAO</name>
<organism evidence="1 2">
    <name type="scientific">Flavobacterium cucumis</name>
    <dbReference type="NCBI Taxonomy" id="416016"/>
    <lineage>
        <taxon>Bacteria</taxon>
        <taxon>Pseudomonadati</taxon>
        <taxon>Bacteroidota</taxon>
        <taxon>Flavobacteriia</taxon>
        <taxon>Flavobacteriales</taxon>
        <taxon>Flavobacteriaceae</taxon>
        <taxon>Flavobacterium</taxon>
    </lineage>
</organism>
<sequence>MSVVTKKSELLKWLSSVEDETTINQLDNFRKQHKTFNFKKELEAAITAEELKKRTTKYILDNYVS</sequence>
<dbReference type="RefSeq" id="WP_073581785.1">
    <property type="nucleotide sequence ID" value="NZ_CBCSEA010000002.1"/>
</dbReference>